<feature type="coiled-coil region" evidence="1">
    <location>
        <begin position="97"/>
        <end position="154"/>
    </location>
</feature>
<feature type="region of interest" description="Disordered" evidence="2">
    <location>
        <begin position="483"/>
        <end position="520"/>
    </location>
</feature>
<dbReference type="Proteomes" id="UP000009168">
    <property type="component" value="Unassembled WGS sequence"/>
</dbReference>
<keyword evidence="1" id="KW-0175">Coiled coil</keyword>
<evidence type="ECO:0000313" key="4">
    <source>
        <dbReference type="Proteomes" id="UP000009168"/>
    </source>
</evidence>
<dbReference type="EMBL" id="GG662740">
    <property type="protein sequence ID" value="EAR92985.2"/>
    <property type="molecule type" value="Genomic_DNA"/>
</dbReference>
<gene>
    <name evidence="3" type="ORF">TTHERM_00295980</name>
</gene>
<protein>
    <submittedName>
        <fullName evidence="3">Uncharacterized protein</fullName>
    </submittedName>
</protein>
<reference evidence="4" key="1">
    <citation type="journal article" date="2006" name="PLoS Biol.">
        <title>Macronuclear genome sequence of the ciliate Tetrahymena thermophila, a model eukaryote.</title>
        <authorList>
            <person name="Eisen J.A."/>
            <person name="Coyne R.S."/>
            <person name="Wu M."/>
            <person name="Wu D."/>
            <person name="Thiagarajan M."/>
            <person name="Wortman J.R."/>
            <person name="Badger J.H."/>
            <person name="Ren Q."/>
            <person name="Amedeo P."/>
            <person name="Jones K.M."/>
            <person name="Tallon L.J."/>
            <person name="Delcher A.L."/>
            <person name="Salzberg S.L."/>
            <person name="Silva J.C."/>
            <person name="Haas B.J."/>
            <person name="Majoros W.H."/>
            <person name="Farzad M."/>
            <person name="Carlton J.M."/>
            <person name="Smith R.K. Jr."/>
            <person name="Garg J."/>
            <person name="Pearlman R.E."/>
            <person name="Karrer K.M."/>
            <person name="Sun L."/>
            <person name="Manning G."/>
            <person name="Elde N.C."/>
            <person name="Turkewitz A.P."/>
            <person name="Asai D.J."/>
            <person name="Wilkes D.E."/>
            <person name="Wang Y."/>
            <person name="Cai H."/>
            <person name="Collins K."/>
            <person name="Stewart B.A."/>
            <person name="Lee S.R."/>
            <person name="Wilamowska K."/>
            <person name="Weinberg Z."/>
            <person name="Ruzzo W.L."/>
            <person name="Wloga D."/>
            <person name="Gaertig J."/>
            <person name="Frankel J."/>
            <person name="Tsao C.-C."/>
            <person name="Gorovsky M.A."/>
            <person name="Keeling P.J."/>
            <person name="Waller R.F."/>
            <person name="Patron N.J."/>
            <person name="Cherry J.M."/>
            <person name="Stover N.A."/>
            <person name="Krieger C.J."/>
            <person name="del Toro C."/>
            <person name="Ryder H.F."/>
            <person name="Williamson S.C."/>
            <person name="Barbeau R.A."/>
            <person name="Hamilton E.P."/>
            <person name="Orias E."/>
        </authorList>
    </citation>
    <scope>NUCLEOTIDE SEQUENCE [LARGE SCALE GENOMIC DNA]</scope>
    <source>
        <strain evidence="4">SB210</strain>
    </source>
</reference>
<evidence type="ECO:0000256" key="2">
    <source>
        <dbReference type="SAM" id="MobiDB-lite"/>
    </source>
</evidence>
<dbReference type="RefSeq" id="XP_001013230.2">
    <property type="nucleotide sequence ID" value="XM_001013230.2"/>
</dbReference>
<dbReference type="InParanoid" id="I7M0Z3"/>
<accession>I7M0Z3</accession>
<evidence type="ECO:0000313" key="3">
    <source>
        <dbReference type="EMBL" id="EAR92985.2"/>
    </source>
</evidence>
<evidence type="ECO:0000256" key="1">
    <source>
        <dbReference type="SAM" id="Coils"/>
    </source>
</evidence>
<feature type="compositionally biased region" description="Acidic residues" evidence="2">
    <location>
        <begin position="487"/>
        <end position="496"/>
    </location>
</feature>
<dbReference type="KEGG" id="tet:TTHERM_00295980"/>
<dbReference type="AlphaFoldDB" id="I7M0Z3"/>
<keyword evidence="4" id="KW-1185">Reference proteome</keyword>
<organism evidence="3 4">
    <name type="scientific">Tetrahymena thermophila (strain SB210)</name>
    <dbReference type="NCBI Taxonomy" id="312017"/>
    <lineage>
        <taxon>Eukaryota</taxon>
        <taxon>Sar</taxon>
        <taxon>Alveolata</taxon>
        <taxon>Ciliophora</taxon>
        <taxon>Intramacronucleata</taxon>
        <taxon>Oligohymenophorea</taxon>
        <taxon>Hymenostomatida</taxon>
        <taxon>Tetrahymenina</taxon>
        <taxon>Tetrahymenidae</taxon>
        <taxon>Tetrahymena</taxon>
    </lineage>
</organism>
<sequence length="520" mass="61786">MKINFINNKIDISDDESHLNISQQSFDREYFKLREYVPIKLDQSQDIKSAILTSESTNDKVKDFHSLMIHKDINFFSQYIDDLYVIGIDLFNLIEMIRQYEESQKKELNEISEKLRKMEAQLKETTNQKKYNNINIQEVELDAMFEDMHELENERISLSEGFEPMLLGSISIPDIDDSLNLVFLWCTIALYGNYKEDYFWENFKQQVFRRNAIEDFIQRLLYKKSSKMTRDQSFIAAEILSKQDEFLAKPYLKKKQKAQLEKLFQFIKNINECWIISQEIRIKVLYFEQVQKEFQELEGMKKEHQVEKKTFEDRQNQFELTMSSLNETRAFLENQLTEMVESQQNSEQYLLYLNEASRKYFQYYDKSTIYQREKMIEDVVYGKQAYQGVSSVLQQSIQNLQTNQNLRDSHILLMNQPDIQSNDGQTIPTIKSDNNLTQKVKPIEVFNLQSSNLQNRDAIGQESAQDGEIVQKLNQFQYFDAEKELDQSSESDEEEYVESHQNKEKIDEKGNEKEDACNIF</sequence>
<name>I7M0Z3_TETTS</name>
<feature type="compositionally biased region" description="Basic and acidic residues" evidence="2">
    <location>
        <begin position="497"/>
        <end position="520"/>
    </location>
</feature>
<feature type="coiled-coil region" evidence="1">
    <location>
        <begin position="287"/>
        <end position="342"/>
    </location>
</feature>
<dbReference type="GeneID" id="7834538"/>
<proteinExistence type="predicted"/>